<feature type="region of interest" description="Disordered" evidence="1">
    <location>
        <begin position="1"/>
        <end position="20"/>
    </location>
</feature>
<organism evidence="2 3">
    <name type="scientific">Brassica carinata</name>
    <name type="common">Ethiopian mustard</name>
    <name type="synonym">Abyssinian cabbage</name>
    <dbReference type="NCBI Taxonomy" id="52824"/>
    <lineage>
        <taxon>Eukaryota</taxon>
        <taxon>Viridiplantae</taxon>
        <taxon>Streptophyta</taxon>
        <taxon>Embryophyta</taxon>
        <taxon>Tracheophyta</taxon>
        <taxon>Spermatophyta</taxon>
        <taxon>Magnoliopsida</taxon>
        <taxon>eudicotyledons</taxon>
        <taxon>Gunneridae</taxon>
        <taxon>Pentapetalae</taxon>
        <taxon>rosids</taxon>
        <taxon>malvids</taxon>
        <taxon>Brassicales</taxon>
        <taxon>Brassicaceae</taxon>
        <taxon>Brassiceae</taxon>
        <taxon>Brassica</taxon>
    </lineage>
</organism>
<keyword evidence="3" id="KW-1185">Reference proteome</keyword>
<dbReference type="EMBL" id="JAAMPC010000003">
    <property type="protein sequence ID" value="KAG2320629.1"/>
    <property type="molecule type" value="Genomic_DNA"/>
</dbReference>
<sequence>MVRNMQIQKADKEGSRDYAGTDTERHYWVVKLSREEKELAQGNRYRDTIFWPSYLEEKKEAQKIPVNYQQNPKDDR</sequence>
<name>A0A8X7VZX0_BRACI</name>
<evidence type="ECO:0000313" key="3">
    <source>
        <dbReference type="Proteomes" id="UP000886595"/>
    </source>
</evidence>
<accession>A0A8X7VZX0</accession>
<dbReference type="AlphaFoldDB" id="A0A8X7VZX0"/>
<evidence type="ECO:0000313" key="2">
    <source>
        <dbReference type="EMBL" id="KAG2320629.1"/>
    </source>
</evidence>
<dbReference type="Proteomes" id="UP000886595">
    <property type="component" value="Unassembled WGS sequence"/>
</dbReference>
<evidence type="ECO:0000256" key="1">
    <source>
        <dbReference type="SAM" id="MobiDB-lite"/>
    </source>
</evidence>
<reference evidence="2 3" key="1">
    <citation type="submission" date="2020-02" db="EMBL/GenBank/DDBJ databases">
        <authorList>
            <person name="Ma Q."/>
            <person name="Huang Y."/>
            <person name="Song X."/>
            <person name="Pei D."/>
        </authorList>
    </citation>
    <scope>NUCLEOTIDE SEQUENCE [LARGE SCALE GENOMIC DNA]</scope>
    <source>
        <strain evidence="2">Sxm20200214</strain>
        <tissue evidence="2">Leaf</tissue>
    </source>
</reference>
<gene>
    <name evidence="2" type="ORF">Bca52824_013842</name>
</gene>
<protein>
    <submittedName>
        <fullName evidence="2">Uncharacterized protein</fullName>
    </submittedName>
</protein>
<comment type="caution">
    <text evidence="2">The sequence shown here is derived from an EMBL/GenBank/DDBJ whole genome shotgun (WGS) entry which is preliminary data.</text>
</comment>
<proteinExistence type="predicted"/>